<dbReference type="GO" id="GO:0003700">
    <property type="term" value="F:DNA-binding transcription factor activity"/>
    <property type="evidence" value="ECO:0007669"/>
    <property type="project" value="TreeGrafter"/>
</dbReference>
<dbReference type="GO" id="GO:0045892">
    <property type="term" value="P:negative regulation of DNA-templated transcription"/>
    <property type="evidence" value="ECO:0007669"/>
    <property type="project" value="TreeGrafter"/>
</dbReference>
<dbReference type="PROSITE" id="PS51078">
    <property type="entry name" value="ICLR_ED"/>
    <property type="match status" value="1"/>
</dbReference>
<evidence type="ECO:0000256" key="4">
    <source>
        <dbReference type="ARBA" id="ARBA00058938"/>
    </source>
</evidence>
<evidence type="ECO:0000256" key="2">
    <source>
        <dbReference type="ARBA" id="ARBA00023125"/>
    </source>
</evidence>
<dbReference type="InterPro" id="IPR029016">
    <property type="entry name" value="GAF-like_dom_sf"/>
</dbReference>
<dbReference type="GO" id="GO:0003677">
    <property type="term" value="F:DNA binding"/>
    <property type="evidence" value="ECO:0007669"/>
    <property type="project" value="UniProtKB-KW"/>
</dbReference>
<dbReference type="SMART" id="SM00346">
    <property type="entry name" value="HTH_ICLR"/>
    <property type="match status" value="1"/>
</dbReference>
<dbReference type="Proteomes" id="UP000315711">
    <property type="component" value="Unassembled WGS sequence"/>
</dbReference>
<keyword evidence="2" id="KW-0238">DNA-binding</keyword>
<evidence type="ECO:0000313" key="8">
    <source>
        <dbReference type="EMBL" id="TWI55249.1"/>
    </source>
</evidence>
<keyword evidence="3" id="KW-0804">Transcription</keyword>
<evidence type="ECO:0000256" key="5">
    <source>
        <dbReference type="ARBA" id="ARBA00070406"/>
    </source>
</evidence>
<comment type="function">
    <text evidence="4">May be an activator protein for the gylABX operon.</text>
</comment>
<dbReference type="Pfam" id="PF09339">
    <property type="entry name" value="HTH_IclR"/>
    <property type="match status" value="1"/>
</dbReference>
<dbReference type="AlphaFoldDB" id="A0A562QEW3"/>
<organism evidence="8 9">
    <name type="scientific">Halalkalibacter nanhaiisediminis</name>
    <dbReference type="NCBI Taxonomy" id="688079"/>
    <lineage>
        <taxon>Bacteria</taxon>
        <taxon>Bacillati</taxon>
        <taxon>Bacillota</taxon>
        <taxon>Bacilli</taxon>
        <taxon>Bacillales</taxon>
        <taxon>Bacillaceae</taxon>
        <taxon>Halalkalibacter</taxon>
    </lineage>
</organism>
<dbReference type="InterPro" id="IPR036390">
    <property type="entry name" value="WH_DNA-bd_sf"/>
</dbReference>
<sequence>MVKSVDRALRIITLVSQSKEGRGVTELATHLDLNKSSIYKLLTTLVSHGFIEQDIETKKYRLGYKYLELSAILLESIDLRSQAKTFLEELESYTNEVIHLVVFDQGEVIYIEKLEGNETLRTHSKVGRRASMHCTSVGKVILAHLPEQEVSAILNKNGMEKRTENTITDKESLLTELRKIRNQGYGVEIQENETGITCIAAPIFDNRGRIAAAISVSGPSIRMESDRLKAISPVIIEVGKKISRRLGYISPN</sequence>
<comment type="caution">
    <text evidence="8">The sequence shown here is derived from an EMBL/GenBank/DDBJ whole genome shotgun (WGS) entry which is preliminary data.</text>
</comment>
<dbReference type="EMBL" id="VLKZ01000007">
    <property type="protein sequence ID" value="TWI55249.1"/>
    <property type="molecule type" value="Genomic_DNA"/>
</dbReference>
<dbReference type="InterPro" id="IPR050707">
    <property type="entry name" value="HTH_MetabolicPath_Reg"/>
</dbReference>
<feature type="domain" description="IclR-ED" evidence="7">
    <location>
        <begin position="65"/>
        <end position="248"/>
    </location>
</feature>
<evidence type="ECO:0000259" key="7">
    <source>
        <dbReference type="PROSITE" id="PS51078"/>
    </source>
</evidence>
<dbReference type="SUPFAM" id="SSF46785">
    <property type="entry name" value="Winged helix' DNA-binding domain"/>
    <property type="match status" value="1"/>
</dbReference>
<dbReference type="Gene3D" id="3.30.450.40">
    <property type="match status" value="1"/>
</dbReference>
<keyword evidence="9" id="KW-1185">Reference proteome</keyword>
<evidence type="ECO:0000256" key="3">
    <source>
        <dbReference type="ARBA" id="ARBA00023163"/>
    </source>
</evidence>
<name>A0A562QEW3_9BACI</name>
<dbReference type="Gene3D" id="1.10.10.10">
    <property type="entry name" value="Winged helix-like DNA-binding domain superfamily/Winged helix DNA-binding domain"/>
    <property type="match status" value="1"/>
</dbReference>
<protein>
    <recommendedName>
        <fullName evidence="5">Glycerol operon regulatory protein</fullName>
    </recommendedName>
</protein>
<gene>
    <name evidence="8" type="ORF">IQ10_02796</name>
</gene>
<dbReference type="PROSITE" id="PS51077">
    <property type="entry name" value="HTH_ICLR"/>
    <property type="match status" value="1"/>
</dbReference>
<dbReference type="Pfam" id="PF01614">
    <property type="entry name" value="IclR_C"/>
    <property type="match status" value="1"/>
</dbReference>
<dbReference type="InterPro" id="IPR036388">
    <property type="entry name" value="WH-like_DNA-bd_sf"/>
</dbReference>
<evidence type="ECO:0000256" key="1">
    <source>
        <dbReference type="ARBA" id="ARBA00023015"/>
    </source>
</evidence>
<dbReference type="PANTHER" id="PTHR30136">
    <property type="entry name" value="HELIX-TURN-HELIX TRANSCRIPTIONAL REGULATOR, ICLR FAMILY"/>
    <property type="match status" value="1"/>
</dbReference>
<dbReference type="PANTHER" id="PTHR30136:SF35">
    <property type="entry name" value="HTH-TYPE TRANSCRIPTIONAL REGULATOR RV1719"/>
    <property type="match status" value="1"/>
</dbReference>
<dbReference type="SUPFAM" id="SSF55781">
    <property type="entry name" value="GAF domain-like"/>
    <property type="match status" value="1"/>
</dbReference>
<dbReference type="FunFam" id="1.10.10.10:FF:000056">
    <property type="entry name" value="IclR family transcriptional regulator"/>
    <property type="match status" value="1"/>
</dbReference>
<dbReference type="InterPro" id="IPR014757">
    <property type="entry name" value="Tscrpt_reg_IclR_C"/>
</dbReference>
<feature type="domain" description="HTH iclR-type" evidence="6">
    <location>
        <begin position="2"/>
        <end position="64"/>
    </location>
</feature>
<evidence type="ECO:0000313" key="9">
    <source>
        <dbReference type="Proteomes" id="UP000315711"/>
    </source>
</evidence>
<accession>A0A562QEW3</accession>
<keyword evidence="1" id="KW-0805">Transcription regulation</keyword>
<evidence type="ECO:0000259" key="6">
    <source>
        <dbReference type="PROSITE" id="PS51077"/>
    </source>
</evidence>
<dbReference type="InterPro" id="IPR005471">
    <property type="entry name" value="Tscrpt_reg_IclR_N"/>
</dbReference>
<proteinExistence type="predicted"/>
<reference evidence="8 9" key="1">
    <citation type="journal article" date="2015" name="Stand. Genomic Sci.">
        <title>Genomic Encyclopedia of Bacterial and Archaeal Type Strains, Phase III: the genomes of soil and plant-associated and newly described type strains.</title>
        <authorList>
            <person name="Whitman W.B."/>
            <person name="Woyke T."/>
            <person name="Klenk H.P."/>
            <person name="Zhou Y."/>
            <person name="Lilburn T.G."/>
            <person name="Beck B.J."/>
            <person name="De Vos P."/>
            <person name="Vandamme P."/>
            <person name="Eisen J.A."/>
            <person name="Garrity G."/>
            <person name="Hugenholtz P."/>
            <person name="Kyrpides N.C."/>
        </authorList>
    </citation>
    <scope>NUCLEOTIDE SEQUENCE [LARGE SCALE GENOMIC DNA]</scope>
    <source>
        <strain evidence="8 9">CGMCC 1.10116</strain>
    </source>
</reference>